<dbReference type="SUPFAM" id="SSF51905">
    <property type="entry name" value="FAD/NAD(P)-binding domain"/>
    <property type="match status" value="2"/>
</dbReference>
<evidence type="ECO:0000313" key="3">
    <source>
        <dbReference type="Proteomes" id="UP001235840"/>
    </source>
</evidence>
<dbReference type="PANTHER" id="PTHR43539:SF78">
    <property type="entry name" value="FLAVIN-CONTAINING MONOOXYGENASE"/>
    <property type="match status" value="1"/>
</dbReference>
<dbReference type="PRINTS" id="PR00469">
    <property type="entry name" value="PNDRDTASEII"/>
</dbReference>
<protein>
    <submittedName>
        <fullName evidence="2">Flavoprotein involved in K+ transport</fullName>
    </submittedName>
</protein>
<dbReference type="PANTHER" id="PTHR43539">
    <property type="entry name" value="FLAVIN-BINDING MONOOXYGENASE-LIKE PROTEIN (AFU_ORTHOLOGUE AFUA_4G09220)"/>
    <property type="match status" value="1"/>
</dbReference>
<sequence>MEYDAIVIGGGQAGLATGYFLKQKKKKFLIINEKQNIGDSWRERYDSLILFTPRSFSALPGLQLSGDPQGYPTKDEMADYLYTYATHFELPVLNNMKVISLKRESSSFILSMQNGDTYRAKQVVVATGGFHTPFTPAIAQSISRDVFQMHASDYRRPDQIPPGNVLIVGAGNTGVQIAAELSETHQVTLAKGKKIKALPQSIMGKDLFWWLDLLGILDVKITSRLGKWIRQRDPVIGGDIHKVKKNVTMKGRLVEVDNQTAVFEDESRQDVQSILWATGYRNDYSWIDIEGILDQDGKPIHQRGVSTIQGLYFVGLSWQYKRGSALIHGVGEDAEFLVTNMG</sequence>
<dbReference type="Gene3D" id="3.50.50.60">
    <property type="entry name" value="FAD/NAD(P)-binding domain"/>
    <property type="match status" value="1"/>
</dbReference>
<keyword evidence="1" id="KW-0560">Oxidoreductase</keyword>
<dbReference type="EMBL" id="JAUSTY010000003">
    <property type="protein sequence ID" value="MDQ0164930.1"/>
    <property type="molecule type" value="Genomic_DNA"/>
</dbReference>
<name>A0ABT9VVJ8_9BACI</name>
<dbReference type="InterPro" id="IPR036188">
    <property type="entry name" value="FAD/NAD-bd_sf"/>
</dbReference>
<comment type="caution">
    <text evidence="2">The sequence shown here is derived from an EMBL/GenBank/DDBJ whole genome shotgun (WGS) entry which is preliminary data.</text>
</comment>
<evidence type="ECO:0000313" key="2">
    <source>
        <dbReference type="EMBL" id="MDQ0164930.1"/>
    </source>
</evidence>
<dbReference type="RefSeq" id="WP_307391289.1">
    <property type="nucleotide sequence ID" value="NZ_BAAADK010000010.1"/>
</dbReference>
<proteinExistence type="predicted"/>
<dbReference type="Pfam" id="PF13738">
    <property type="entry name" value="Pyr_redox_3"/>
    <property type="match status" value="1"/>
</dbReference>
<gene>
    <name evidence="2" type="ORF">J2S11_000830</name>
</gene>
<dbReference type="InterPro" id="IPR050982">
    <property type="entry name" value="Auxin_biosynth/cation_transpt"/>
</dbReference>
<keyword evidence="3" id="KW-1185">Reference proteome</keyword>
<dbReference type="PRINTS" id="PR00368">
    <property type="entry name" value="FADPNR"/>
</dbReference>
<reference evidence="2 3" key="1">
    <citation type="submission" date="2023-07" db="EMBL/GenBank/DDBJ databases">
        <title>Genomic Encyclopedia of Type Strains, Phase IV (KMG-IV): sequencing the most valuable type-strain genomes for metagenomic binning, comparative biology and taxonomic classification.</title>
        <authorList>
            <person name="Goeker M."/>
        </authorList>
    </citation>
    <scope>NUCLEOTIDE SEQUENCE [LARGE SCALE GENOMIC DNA]</scope>
    <source>
        <strain evidence="2 3">DSM 12751</strain>
    </source>
</reference>
<accession>A0ABT9VVJ8</accession>
<dbReference type="Proteomes" id="UP001235840">
    <property type="component" value="Unassembled WGS sequence"/>
</dbReference>
<evidence type="ECO:0000256" key="1">
    <source>
        <dbReference type="ARBA" id="ARBA00023002"/>
    </source>
</evidence>
<organism evidence="2 3">
    <name type="scientific">Caldalkalibacillus horti</name>
    <dbReference type="NCBI Taxonomy" id="77523"/>
    <lineage>
        <taxon>Bacteria</taxon>
        <taxon>Bacillati</taxon>
        <taxon>Bacillota</taxon>
        <taxon>Bacilli</taxon>
        <taxon>Bacillales</taxon>
        <taxon>Bacillaceae</taxon>
        <taxon>Caldalkalibacillus</taxon>
    </lineage>
</organism>